<dbReference type="Pfam" id="PF17919">
    <property type="entry name" value="RT_RNaseH_2"/>
    <property type="match status" value="1"/>
</dbReference>
<feature type="compositionally biased region" description="Basic residues" evidence="3">
    <location>
        <begin position="633"/>
        <end position="643"/>
    </location>
</feature>
<evidence type="ECO:0000256" key="2">
    <source>
        <dbReference type="ARBA" id="ARBA00023128"/>
    </source>
</evidence>
<dbReference type="HOGENOM" id="CLU_028538_0_0_1"/>
<dbReference type="AlphaFoldDB" id="M1WDP6"/>
<dbReference type="STRING" id="1111077.M1WDP6"/>
<feature type="domain" description="Reverse transcriptase/retrotransposon-derived protein RNase H-like" evidence="4">
    <location>
        <begin position="534"/>
        <end position="601"/>
    </location>
</feature>
<keyword evidence="6" id="KW-1185">Reference proteome</keyword>
<organism evidence="5 6">
    <name type="scientific">Claviceps purpurea (strain 20.1)</name>
    <name type="common">Ergot fungus</name>
    <name type="synonym">Sphacelia segetum</name>
    <dbReference type="NCBI Taxonomy" id="1111077"/>
    <lineage>
        <taxon>Eukaryota</taxon>
        <taxon>Fungi</taxon>
        <taxon>Dikarya</taxon>
        <taxon>Ascomycota</taxon>
        <taxon>Pezizomycotina</taxon>
        <taxon>Sordariomycetes</taxon>
        <taxon>Hypocreomycetidae</taxon>
        <taxon>Hypocreales</taxon>
        <taxon>Clavicipitaceae</taxon>
        <taxon>Claviceps</taxon>
    </lineage>
</organism>
<reference evidence="5 6" key="1">
    <citation type="journal article" date="2013" name="PLoS Genet.">
        <title>Plant-symbiotic fungi as chemical engineers: Multi-genome analysis of the Clavicipitaceae reveals dynamics of alkaloid loci.</title>
        <authorList>
            <person name="Schardl C.L."/>
            <person name="Young C.A."/>
            <person name="Hesse U."/>
            <person name="Amyotte S.G."/>
            <person name="Andreeva K."/>
            <person name="Calie P.J."/>
            <person name="Fleetwood D.J."/>
            <person name="Haws D.C."/>
            <person name="Moore N."/>
            <person name="Oeser B."/>
            <person name="Panaccione D.G."/>
            <person name="Schweri K.K."/>
            <person name="Voisey C.R."/>
            <person name="Farman M.L."/>
            <person name="Jaromczyk J.W."/>
            <person name="Roe B.A."/>
            <person name="O'Sullivan D.M."/>
            <person name="Scott B."/>
            <person name="Tudzynski P."/>
            <person name="An Z."/>
            <person name="Arnaoudova E.G."/>
            <person name="Bullock C.T."/>
            <person name="Charlton N.D."/>
            <person name="Chen L."/>
            <person name="Cox M."/>
            <person name="Dinkins R.D."/>
            <person name="Florea S."/>
            <person name="Glenn A.E."/>
            <person name="Gordon A."/>
            <person name="Gueldener U."/>
            <person name="Harris D.R."/>
            <person name="Hollin W."/>
            <person name="Jaromczyk J."/>
            <person name="Johnson R.D."/>
            <person name="Khan A.K."/>
            <person name="Leistner E."/>
            <person name="Leuchtmann A."/>
            <person name="Li C."/>
            <person name="Liu J."/>
            <person name="Liu J."/>
            <person name="Liu M."/>
            <person name="Mace W."/>
            <person name="Machado C."/>
            <person name="Nagabhyru P."/>
            <person name="Pan J."/>
            <person name="Schmid J."/>
            <person name="Sugawara K."/>
            <person name="Steiner U."/>
            <person name="Takach J.E."/>
            <person name="Tanaka E."/>
            <person name="Webb J.S."/>
            <person name="Wilson E.V."/>
            <person name="Wiseman J.L."/>
            <person name="Yoshida R."/>
            <person name="Zeng Z."/>
        </authorList>
    </citation>
    <scope>NUCLEOTIDE SEQUENCE [LARGE SCALE GENOMIC DNA]</scope>
    <source>
        <strain evidence="5 6">20.1</strain>
    </source>
</reference>
<gene>
    <name evidence="5" type="ORF">CPUR_08869</name>
</gene>
<comment type="subcellular location">
    <subcellularLocation>
        <location evidence="1">Mitochondrion</location>
    </subcellularLocation>
</comment>
<keyword evidence="2" id="KW-0496">Mitochondrion</keyword>
<evidence type="ECO:0000256" key="1">
    <source>
        <dbReference type="ARBA" id="ARBA00004173"/>
    </source>
</evidence>
<dbReference type="InterPro" id="IPR041577">
    <property type="entry name" value="RT_RNaseH_2"/>
</dbReference>
<name>M1WDP6_CLAP2</name>
<evidence type="ECO:0000256" key="3">
    <source>
        <dbReference type="SAM" id="MobiDB-lite"/>
    </source>
</evidence>
<dbReference type="GO" id="GO:0005739">
    <property type="term" value="C:mitochondrion"/>
    <property type="evidence" value="ECO:0007669"/>
    <property type="project" value="UniProtKB-SubCell"/>
</dbReference>
<dbReference type="eggNOG" id="ENOG502SWD4">
    <property type="taxonomic scope" value="Eukaryota"/>
</dbReference>
<dbReference type="CDD" id="cd00303">
    <property type="entry name" value="retropepsin_like"/>
    <property type="match status" value="1"/>
</dbReference>
<dbReference type="EMBL" id="CAGA01000178">
    <property type="protein sequence ID" value="CCE34930.1"/>
    <property type="molecule type" value="Genomic_DNA"/>
</dbReference>
<feature type="region of interest" description="Disordered" evidence="3">
    <location>
        <begin position="598"/>
        <end position="643"/>
    </location>
</feature>
<proteinExistence type="predicted"/>
<dbReference type="Gene3D" id="2.40.70.10">
    <property type="entry name" value="Acid Proteases"/>
    <property type="match status" value="1"/>
</dbReference>
<evidence type="ECO:0000313" key="5">
    <source>
        <dbReference type="EMBL" id="CCE34930.1"/>
    </source>
</evidence>
<feature type="compositionally biased region" description="Polar residues" evidence="3">
    <location>
        <begin position="1"/>
        <end position="10"/>
    </location>
</feature>
<dbReference type="InterPro" id="IPR021109">
    <property type="entry name" value="Peptidase_aspartic_dom_sf"/>
</dbReference>
<feature type="region of interest" description="Disordered" evidence="3">
    <location>
        <begin position="1"/>
        <end position="20"/>
    </location>
</feature>
<dbReference type="InterPro" id="IPR043502">
    <property type="entry name" value="DNA/RNA_pol_sf"/>
</dbReference>
<accession>M1WDP6</accession>
<dbReference type="OrthoDB" id="5507459at2759"/>
<dbReference type="SUPFAM" id="SSF56672">
    <property type="entry name" value="DNA/RNA polymerases"/>
    <property type="match status" value="1"/>
</dbReference>
<evidence type="ECO:0000313" key="6">
    <source>
        <dbReference type="Proteomes" id="UP000016801"/>
    </source>
</evidence>
<dbReference type="Proteomes" id="UP000016801">
    <property type="component" value="Unassembled WGS sequence"/>
</dbReference>
<protein>
    <recommendedName>
        <fullName evidence="4">Reverse transcriptase/retrotransposon-derived protein RNase H-like domain-containing protein</fullName>
    </recommendedName>
</protein>
<dbReference type="VEuPathDB" id="FungiDB:CPUR_08869"/>
<sequence length="643" mass="72172">MATPETSAFGGTNFKPTGLAANKKLKPYGINQDADNLAYDPKVRETRSQPEVFEGQKEEFEGWIITIIDHFDNNRDCYRDERARMTVVFNRARGLARQLIKSRYMSEENPFSSAQEMLAQLEAVFGDHDSSITACRTLASLMFDIKQDDINAFIARVSALADEADIRISQRKSLLYTKLPPGFDFTGHLRLATVNDGVSFESFIRSVTAAVVSRKEGFAYRQKNSAPKRKHPEPSKEFTVPVEVEIDGIGLKTKALCDTGAGIYLSMTPEFAQRVVGSLKGKIMKLPKPLQLADFSGTPRGVVTDYIRASLTIDNRQFNRQKFLIMRSNHDVFVGQNFWVQHRVGLVPFDKSFLWPDDIPPLTHDAKPFPLSDDPPRPVSIKHQADVIRRDRLREKEDKKIKRMVILKRNWREPVNVSAIGQASNSPQPFMKVPESPTGDETVVTSVAAAHSRQPRWVGIPMPIKPVPLVELPEGVVIITECSAAPVSTAKREQDWPKMFDDKPIPFPEGETPEHIGLVRQGDIKKDAPFVKGPEQLESFNKMKQLAIEAPVLAFFKSGRPIQVECAASAQATDGVIWQEQDDKTWKQIGFCSKSMTPAEHVATDDTPSAPHPDDERKPGPQEAQITSQMRGHLFRFKKKENS</sequence>
<comment type="caution">
    <text evidence="5">The sequence shown here is derived from an EMBL/GenBank/DDBJ whole genome shotgun (WGS) entry which is preliminary data.</text>
</comment>
<evidence type="ECO:0000259" key="4">
    <source>
        <dbReference type="Pfam" id="PF17919"/>
    </source>
</evidence>